<organism evidence="2">
    <name type="scientific">Lygus hesperus</name>
    <name type="common">Western plant bug</name>
    <dbReference type="NCBI Taxonomy" id="30085"/>
    <lineage>
        <taxon>Eukaryota</taxon>
        <taxon>Metazoa</taxon>
        <taxon>Ecdysozoa</taxon>
        <taxon>Arthropoda</taxon>
        <taxon>Hexapoda</taxon>
        <taxon>Insecta</taxon>
        <taxon>Pterygota</taxon>
        <taxon>Neoptera</taxon>
        <taxon>Paraneoptera</taxon>
        <taxon>Hemiptera</taxon>
        <taxon>Heteroptera</taxon>
        <taxon>Panheteroptera</taxon>
        <taxon>Cimicomorpha</taxon>
        <taxon>Miridae</taxon>
        <taxon>Mirini</taxon>
        <taxon>Lygus</taxon>
    </lineage>
</organism>
<dbReference type="EMBL" id="GDHC01019917">
    <property type="protein sequence ID" value="JAP98711.1"/>
    <property type="molecule type" value="Transcribed_RNA"/>
</dbReference>
<accession>A0A146KU69</accession>
<gene>
    <name evidence="2" type="ORF">g.80250</name>
</gene>
<evidence type="ECO:0000256" key="1">
    <source>
        <dbReference type="SAM" id="MobiDB-lite"/>
    </source>
</evidence>
<reference evidence="2" key="1">
    <citation type="journal article" date="2016" name="Gigascience">
        <title>De novo construction of an expanded transcriptome assembly for the western tarnished plant bug, Lygus hesperus.</title>
        <authorList>
            <person name="Tassone E.E."/>
            <person name="Geib S.M."/>
            <person name="Hall B."/>
            <person name="Fabrick J.A."/>
            <person name="Brent C.S."/>
            <person name="Hull J.J."/>
        </authorList>
    </citation>
    <scope>NUCLEOTIDE SEQUENCE</scope>
</reference>
<sequence length="197" mass="21150">MTECDDAFDRLLSSTNIVGEPATIAIVGKNTLDSDSEDEIARPVNPRKAVFNDSSDEDDAPVIFNNGLLDSSHNDDKEKESGGIPITSQSVDEDIGIRKKPTRRIRKLMDDSDDESAAPDLSQSSVSPQPVDPPSSRIPRSGSGDDNSDSDSSVKSNRSSRSSKSRRSTSDSSSGEESEGDISIEAIKSKIINKHVP</sequence>
<feature type="compositionally biased region" description="Low complexity" evidence="1">
    <location>
        <begin position="119"/>
        <end position="160"/>
    </location>
</feature>
<evidence type="ECO:0000313" key="2">
    <source>
        <dbReference type="EMBL" id="JAP98711.1"/>
    </source>
</evidence>
<feature type="compositionally biased region" description="Basic and acidic residues" evidence="1">
    <location>
        <begin position="72"/>
        <end position="81"/>
    </location>
</feature>
<feature type="region of interest" description="Disordered" evidence="1">
    <location>
        <begin position="35"/>
        <end position="197"/>
    </location>
</feature>
<dbReference type="AlphaFoldDB" id="A0A146KU69"/>
<proteinExistence type="predicted"/>
<name>A0A146KU69_LYGHE</name>
<feature type="non-terminal residue" evidence="2">
    <location>
        <position position="197"/>
    </location>
</feature>
<protein>
    <submittedName>
        <fullName evidence="2">Uncharacterized protein</fullName>
    </submittedName>
</protein>